<dbReference type="AlphaFoldDB" id="A0A135UJY4"/>
<reference evidence="3 4" key="1">
    <citation type="submission" date="2014-02" db="EMBL/GenBank/DDBJ databases">
        <title>The genome sequence of Colletotrichum salicis CBS 607.94.</title>
        <authorList>
            <person name="Baroncelli R."/>
            <person name="Thon M.R."/>
        </authorList>
    </citation>
    <scope>NUCLEOTIDE SEQUENCE [LARGE SCALE GENOMIC DNA]</scope>
    <source>
        <strain evidence="3 4">CBS 607.94</strain>
    </source>
</reference>
<organism evidence="3 4">
    <name type="scientific">Colletotrichum salicis</name>
    <dbReference type="NCBI Taxonomy" id="1209931"/>
    <lineage>
        <taxon>Eukaryota</taxon>
        <taxon>Fungi</taxon>
        <taxon>Dikarya</taxon>
        <taxon>Ascomycota</taxon>
        <taxon>Pezizomycotina</taxon>
        <taxon>Sordariomycetes</taxon>
        <taxon>Hypocreomycetidae</taxon>
        <taxon>Glomerellales</taxon>
        <taxon>Glomerellaceae</taxon>
        <taxon>Colletotrichum</taxon>
        <taxon>Colletotrichum acutatum species complex</taxon>
    </lineage>
</organism>
<gene>
    <name evidence="3" type="ORF">CSAL01_04289</name>
</gene>
<evidence type="ECO:0000256" key="1">
    <source>
        <dbReference type="SAM" id="Coils"/>
    </source>
</evidence>
<proteinExistence type="predicted"/>
<dbReference type="Gene3D" id="3.30.429.10">
    <property type="entry name" value="Macrophage Migration Inhibitory Factor"/>
    <property type="match status" value="1"/>
</dbReference>
<accession>A0A135UJY4</accession>
<feature type="domain" description="Tautomerase cis-CaaD-like" evidence="2">
    <location>
        <begin position="1"/>
        <end position="136"/>
    </location>
</feature>
<dbReference type="InterPro" id="IPR014347">
    <property type="entry name" value="Tautomerase/MIF_sf"/>
</dbReference>
<dbReference type="Pfam" id="PF14832">
    <property type="entry name" value="Tautomerase_3"/>
    <property type="match status" value="1"/>
</dbReference>
<dbReference type="InterPro" id="IPR028116">
    <property type="entry name" value="Cis-CaaD-like"/>
</dbReference>
<comment type="caution">
    <text evidence="3">The sequence shown here is derived from an EMBL/GenBank/DDBJ whole genome shotgun (WGS) entry which is preliminary data.</text>
</comment>
<evidence type="ECO:0000313" key="4">
    <source>
        <dbReference type="Proteomes" id="UP000070121"/>
    </source>
</evidence>
<name>A0A135UJY4_9PEZI</name>
<keyword evidence="1" id="KW-0175">Coiled coil</keyword>
<dbReference type="EMBL" id="JFFI01001364">
    <property type="protein sequence ID" value="KXH60711.1"/>
    <property type="molecule type" value="Genomic_DNA"/>
</dbReference>
<keyword evidence="4" id="KW-1185">Reference proteome</keyword>
<evidence type="ECO:0000259" key="2">
    <source>
        <dbReference type="Pfam" id="PF14832"/>
    </source>
</evidence>
<sequence length="625" mass="69676">MPKWVFNCNDGVFTPAEKKQIAEGMTKIYTSVGLPAFYFHTHFIELAPENIYAGGETPKALTTVSIYHIARGFESPQVDTFFFKALDDVLRPILKPKGIEWESGIYEARRELWRINGLVPPETGSEMEKKWAKDNRVTDEQDLLKVQRLSRLCGDGDEIRACDGSEPAGETDKFGAELTGVEEGESELGIEIIGEVVGVLEKEFDDELSVDGDDEESGKETGVREFGKTVDEDAGTEVDDKAGEEDEEKIDVVVDREAEGVVAGELDDEAGRETTCEELDALELGMTGVTNDGSDKDKMLVKVVEGKLMIVVEVDGSKEGKVTGVLVVLVLGVKVVEAILDVFVRGNGAVRELEVDEEVDGLVELLDELGELEELVVLLDEDEVEHIEVEVLDGLMLLEPLLLVVDNVGEEVLDELDELEVVEDLKELEDVMELLELEVDEVEEAVEFEDVLIMELMELDEVDEVIERVEDEPVLVEVVEERVDDEEEEEVEELLDEVEEDEVLVDDPLDEVEELLDDDVVLVVVEGMLEDVEELEEELEDVVLVVVLELEEELDVVVVDVEVRVEDVEVGEVVVVDLVELLLDVLLVDVVVVVALVEDVDVDVLEVLVEVDDVEVDWYPNWRTP</sequence>
<evidence type="ECO:0000313" key="3">
    <source>
        <dbReference type="EMBL" id="KXH60711.1"/>
    </source>
</evidence>
<dbReference type="OrthoDB" id="2129288at2759"/>
<feature type="coiled-coil region" evidence="1">
    <location>
        <begin position="484"/>
        <end position="545"/>
    </location>
</feature>
<dbReference type="Proteomes" id="UP000070121">
    <property type="component" value="Unassembled WGS sequence"/>
</dbReference>
<protein>
    <recommendedName>
        <fullName evidence="2">Tautomerase cis-CaaD-like domain-containing protein</fullName>
    </recommendedName>
</protein>
<feature type="coiled-coil region" evidence="1">
    <location>
        <begin position="418"/>
        <end position="445"/>
    </location>
</feature>